<dbReference type="Ensembl" id="ENSCMIT00000020660.1">
    <property type="protein sequence ID" value="ENSCMIP00000020288.1"/>
    <property type="gene ID" value="ENSCMIG00000009364.1"/>
</dbReference>
<dbReference type="GO" id="GO:0015280">
    <property type="term" value="F:ligand-gated sodium channel activity"/>
    <property type="evidence" value="ECO:0007669"/>
    <property type="project" value="TreeGrafter"/>
</dbReference>
<evidence type="ECO:0000256" key="4">
    <source>
        <dbReference type="ARBA" id="ARBA00022692"/>
    </source>
</evidence>
<organism evidence="12 13">
    <name type="scientific">Callorhinchus milii</name>
    <name type="common">Ghost shark</name>
    <dbReference type="NCBI Taxonomy" id="7868"/>
    <lineage>
        <taxon>Eukaryota</taxon>
        <taxon>Metazoa</taxon>
        <taxon>Chordata</taxon>
        <taxon>Craniata</taxon>
        <taxon>Vertebrata</taxon>
        <taxon>Chondrichthyes</taxon>
        <taxon>Holocephali</taxon>
        <taxon>Chimaeriformes</taxon>
        <taxon>Callorhinchidae</taxon>
        <taxon>Callorhinchus</taxon>
    </lineage>
</organism>
<keyword evidence="2 11" id="KW-0813">Transport</keyword>
<dbReference type="InParanoid" id="A0A4W3HSH3"/>
<keyword evidence="5" id="KW-1133">Transmembrane helix</keyword>
<evidence type="ECO:0000256" key="3">
    <source>
        <dbReference type="ARBA" id="ARBA00022461"/>
    </source>
</evidence>
<evidence type="ECO:0000256" key="2">
    <source>
        <dbReference type="ARBA" id="ARBA00022448"/>
    </source>
</evidence>
<keyword evidence="9 11" id="KW-0739">Sodium transport</keyword>
<dbReference type="Pfam" id="PF00858">
    <property type="entry name" value="ASC"/>
    <property type="match status" value="1"/>
</dbReference>
<evidence type="ECO:0000313" key="13">
    <source>
        <dbReference type="Proteomes" id="UP000314986"/>
    </source>
</evidence>
<evidence type="ECO:0000256" key="7">
    <source>
        <dbReference type="ARBA" id="ARBA00023065"/>
    </source>
</evidence>
<proteinExistence type="inferred from homology"/>
<keyword evidence="4 11" id="KW-0812">Transmembrane</keyword>
<dbReference type="PANTHER" id="PTHR11690:SF128">
    <property type="entry name" value="ACID-SENSING ION CHANNEL 2"/>
    <property type="match status" value="1"/>
</dbReference>
<comment type="subcellular location">
    <subcellularLocation>
        <location evidence="1">Membrane</location>
        <topology evidence="1">Multi-pass membrane protein</topology>
    </subcellularLocation>
</comment>
<keyword evidence="3 11" id="KW-0894">Sodium channel</keyword>
<protein>
    <recommendedName>
        <fullName evidence="14">Amiloride-sensitive cation channel 1, neuronal</fullName>
    </recommendedName>
</protein>
<reference evidence="13" key="2">
    <citation type="journal article" date="2007" name="PLoS Biol.">
        <title>Survey sequencing and comparative analysis of the elephant shark (Callorhinchus milii) genome.</title>
        <authorList>
            <person name="Venkatesh B."/>
            <person name="Kirkness E.F."/>
            <person name="Loh Y.H."/>
            <person name="Halpern A.L."/>
            <person name="Lee A.P."/>
            <person name="Johnson J."/>
            <person name="Dandona N."/>
            <person name="Viswanathan L.D."/>
            <person name="Tay A."/>
            <person name="Venter J.C."/>
            <person name="Strausberg R.L."/>
            <person name="Brenner S."/>
        </authorList>
    </citation>
    <scope>NUCLEOTIDE SEQUENCE [LARGE SCALE GENOMIC DNA]</scope>
</reference>
<dbReference type="OMA" id="CRYQGQD"/>
<reference evidence="13" key="1">
    <citation type="journal article" date="2006" name="Science">
        <title>Ancient noncoding elements conserved in the human genome.</title>
        <authorList>
            <person name="Venkatesh B."/>
            <person name="Kirkness E.F."/>
            <person name="Loh Y.H."/>
            <person name="Halpern A.L."/>
            <person name="Lee A.P."/>
            <person name="Johnson J."/>
            <person name="Dandona N."/>
            <person name="Viswanathan L.D."/>
            <person name="Tay A."/>
            <person name="Venter J.C."/>
            <person name="Strausberg R.L."/>
            <person name="Brenner S."/>
        </authorList>
    </citation>
    <scope>NUCLEOTIDE SEQUENCE [LARGE SCALE GENOMIC DNA]</scope>
</reference>
<keyword evidence="7 11" id="KW-0406">Ion transport</keyword>
<dbReference type="GO" id="GO:0005886">
    <property type="term" value="C:plasma membrane"/>
    <property type="evidence" value="ECO:0007669"/>
    <property type="project" value="TreeGrafter"/>
</dbReference>
<name>A0A4W3HSH3_CALMI</name>
<keyword evidence="10 11" id="KW-0407">Ion channel</keyword>
<dbReference type="Gene3D" id="1.10.287.770">
    <property type="entry name" value="YojJ-like"/>
    <property type="match status" value="1"/>
</dbReference>
<keyword evidence="6" id="KW-0915">Sodium</keyword>
<evidence type="ECO:0000256" key="1">
    <source>
        <dbReference type="ARBA" id="ARBA00004141"/>
    </source>
</evidence>
<keyword evidence="13" id="KW-1185">Reference proteome</keyword>
<evidence type="ECO:0000313" key="12">
    <source>
        <dbReference type="Ensembl" id="ENSCMIP00000020288.1"/>
    </source>
</evidence>
<dbReference type="PRINTS" id="PR01078">
    <property type="entry name" value="AMINACHANNEL"/>
</dbReference>
<evidence type="ECO:0008006" key="14">
    <source>
        <dbReference type="Google" id="ProtNLM"/>
    </source>
</evidence>
<dbReference type="PANTHER" id="PTHR11690">
    <property type="entry name" value="AMILORIDE-SENSITIVE SODIUM CHANNEL-RELATED"/>
    <property type="match status" value="1"/>
</dbReference>
<dbReference type="InterPro" id="IPR001873">
    <property type="entry name" value="ENaC"/>
</dbReference>
<dbReference type="AlphaFoldDB" id="A0A4W3HSH3"/>
<evidence type="ECO:0000256" key="11">
    <source>
        <dbReference type="RuleBase" id="RU000679"/>
    </source>
</evidence>
<evidence type="ECO:0000256" key="10">
    <source>
        <dbReference type="ARBA" id="ARBA00023303"/>
    </source>
</evidence>
<keyword evidence="8" id="KW-0472">Membrane</keyword>
<dbReference type="GeneTree" id="ENSGT00940000165535"/>
<reference evidence="12" key="5">
    <citation type="submission" date="2025-09" db="UniProtKB">
        <authorList>
            <consortium name="Ensembl"/>
        </authorList>
    </citation>
    <scope>IDENTIFICATION</scope>
</reference>
<dbReference type="Gene3D" id="1.10.3590.10">
    <property type="entry name" value="acid-sensing ion channel 1 domain"/>
    <property type="match status" value="1"/>
</dbReference>
<dbReference type="STRING" id="7868.ENSCMIP00000020288"/>
<evidence type="ECO:0000256" key="5">
    <source>
        <dbReference type="ARBA" id="ARBA00022989"/>
    </source>
</evidence>
<reference evidence="12" key="4">
    <citation type="submission" date="2025-08" db="UniProtKB">
        <authorList>
            <consortium name="Ensembl"/>
        </authorList>
    </citation>
    <scope>IDENTIFICATION</scope>
</reference>
<evidence type="ECO:0000256" key="8">
    <source>
        <dbReference type="ARBA" id="ARBA00023136"/>
    </source>
</evidence>
<comment type="similarity">
    <text evidence="11">Belongs to the amiloride-sensitive sodium channel (TC 1.A.6) family.</text>
</comment>
<sequence>MDEKENSVSSVGSLQPSSIQMFANTSTLHGVRHIFGYGPMTVRRFLWTLVFVGSLGLLVVECAERVAFYLSYPHVAKLEEVATNNLVFPAVTVCNLNEFRFSRLTVNDLYHAGEMLGLLNVHLEIQNPHLADPQVLEVLKNKADFRKYKPRVFNMREFYERLGHNLKDMMLYCKFRGLPCTHRDFKTVSKKREFFLHTHTDVVVWNASPEWVAGSRFVNYFQKGIG</sequence>
<accession>A0A4W3HSH3</accession>
<evidence type="ECO:0000256" key="6">
    <source>
        <dbReference type="ARBA" id="ARBA00023053"/>
    </source>
</evidence>
<dbReference type="Proteomes" id="UP000314986">
    <property type="component" value="Unassembled WGS sequence"/>
</dbReference>
<evidence type="ECO:0000256" key="9">
    <source>
        <dbReference type="ARBA" id="ARBA00023201"/>
    </source>
</evidence>
<reference evidence="13" key="3">
    <citation type="journal article" date="2014" name="Nature">
        <title>Elephant shark genome provides unique insights into gnathostome evolution.</title>
        <authorList>
            <consortium name="International Elephant Shark Genome Sequencing Consortium"/>
            <person name="Venkatesh B."/>
            <person name="Lee A.P."/>
            <person name="Ravi V."/>
            <person name="Maurya A.K."/>
            <person name="Lian M.M."/>
            <person name="Swann J.B."/>
            <person name="Ohta Y."/>
            <person name="Flajnik M.F."/>
            <person name="Sutoh Y."/>
            <person name="Kasahara M."/>
            <person name="Hoon S."/>
            <person name="Gangu V."/>
            <person name="Roy S.W."/>
            <person name="Irimia M."/>
            <person name="Korzh V."/>
            <person name="Kondrychyn I."/>
            <person name="Lim Z.W."/>
            <person name="Tay B.H."/>
            <person name="Tohari S."/>
            <person name="Kong K.W."/>
            <person name="Ho S."/>
            <person name="Lorente-Galdos B."/>
            <person name="Quilez J."/>
            <person name="Marques-Bonet T."/>
            <person name="Raney B.J."/>
            <person name="Ingham P.W."/>
            <person name="Tay A."/>
            <person name="Hillier L.W."/>
            <person name="Minx P."/>
            <person name="Boehm T."/>
            <person name="Wilson R.K."/>
            <person name="Brenner S."/>
            <person name="Warren W.C."/>
        </authorList>
    </citation>
    <scope>NUCLEOTIDE SEQUENCE [LARGE SCALE GENOMIC DNA]</scope>
</reference>